<sequence length="227" mass="23913">MTPERLDIESLALVHAAAARRRLIETPFPQGMMPVYVDLYLAGAPVASCAVLPDDRAIDLLHDLTRLLDADTIVHTCDAYLAAASSPTSAASVQSRFEVGDPSVCEGIAVMIVSLEEGALSVRLPYARSVVDGVEFHDAAVSGLEDDDRIDEALASRLLAMLDDSDLGVAPLPTFDGDELAILLHDPDERSACDGWGLTSGGVSNVPDGHPLLALLGAARSSIRSRG</sequence>
<organism evidence="1 2">
    <name type="scientific">Orlajensenia flava</name>
    <dbReference type="NCBI Taxonomy" id="2565934"/>
    <lineage>
        <taxon>Bacteria</taxon>
        <taxon>Bacillati</taxon>
        <taxon>Actinomycetota</taxon>
        <taxon>Actinomycetes</taxon>
        <taxon>Micrococcales</taxon>
        <taxon>Microbacteriaceae</taxon>
        <taxon>Orlajensenia</taxon>
    </lineage>
</organism>
<keyword evidence="2" id="KW-1185">Reference proteome</keyword>
<name>A0A4S4FYX0_9MICO</name>
<dbReference type="AlphaFoldDB" id="A0A4S4FYX0"/>
<accession>A0A4S4FYX0</accession>
<dbReference type="EMBL" id="SSSN01000003">
    <property type="protein sequence ID" value="THG35245.1"/>
    <property type="molecule type" value="Genomic_DNA"/>
</dbReference>
<evidence type="ECO:0000313" key="2">
    <source>
        <dbReference type="Proteomes" id="UP000307380"/>
    </source>
</evidence>
<dbReference type="Proteomes" id="UP000307380">
    <property type="component" value="Unassembled WGS sequence"/>
</dbReference>
<protein>
    <submittedName>
        <fullName evidence="1">Uncharacterized protein</fullName>
    </submittedName>
</protein>
<evidence type="ECO:0000313" key="1">
    <source>
        <dbReference type="EMBL" id="THG35245.1"/>
    </source>
</evidence>
<dbReference type="OrthoDB" id="4979995at2"/>
<proteinExistence type="predicted"/>
<comment type="caution">
    <text evidence="1">The sequence shown here is derived from an EMBL/GenBank/DDBJ whole genome shotgun (WGS) entry which is preliminary data.</text>
</comment>
<gene>
    <name evidence="1" type="ORF">E6C70_04070</name>
</gene>
<reference evidence="1 2" key="1">
    <citation type="submission" date="2019-04" db="EMBL/GenBank/DDBJ databases">
        <authorList>
            <person name="Jiang L."/>
        </authorList>
    </citation>
    <scope>NUCLEOTIDE SEQUENCE [LARGE SCALE GENOMIC DNA]</scope>
    <source>
        <strain evidence="1 2">YIM 131861</strain>
    </source>
</reference>
<dbReference type="RefSeq" id="WP_136422468.1">
    <property type="nucleotide sequence ID" value="NZ_SSSN01000003.1"/>
</dbReference>